<dbReference type="AlphaFoldDB" id="A0A2J7ZKF3"/>
<evidence type="ECO:0000313" key="3">
    <source>
        <dbReference type="Proteomes" id="UP000236333"/>
    </source>
</evidence>
<accession>A0A2J7ZKF3</accession>
<dbReference type="OrthoDB" id="553146at2759"/>
<organism evidence="2 3">
    <name type="scientific">Tetrabaena socialis</name>
    <dbReference type="NCBI Taxonomy" id="47790"/>
    <lineage>
        <taxon>Eukaryota</taxon>
        <taxon>Viridiplantae</taxon>
        <taxon>Chlorophyta</taxon>
        <taxon>core chlorophytes</taxon>
        <taxon>Chlorophyceae</taxon>
        <taxon>CS clade</taxon>
        <taxon>Chlamydomonadales</taxon>
        <taxon>Tetrabaenaceae</taxon>
        <taxon>Tetrabaena</taxon>
    </lineage>
</organism>
<feature type="compositionally biased region" description="Pro residues" evidence="1">
    <location>
        <begin position="113"/>
        <end position="123"/>
    </location>
</feature>
<comment type="caution">
    <text evidence="2">The sequence shown here is derived from an EMBL/GenBank/DDBJ whole genome shotgun (WGS) entry which is preliminary data.</text>
</comment>
<proteinExistence type="predicted"/>
<feature type="region of interest" description="Disordered" evidence="1">
    <location>
        <begin position="16"/>
        <end position="129"/>
    </location>
</feature>
<reference evidence="2 3" key="1">
    <citation type="journal article" date="2017" name="Mol. Biol. Evol.">
        <title>The 4-celled Tetrabaena socialis nuclear genome reveals the essential components for genetic control of cell number at the origin of multicellularity in the volvocine lineage.</title>
        <authorList>
            <person name="Featherston J."/>
            <person name="Arakaki Y."/>
            <person name="Hanschen E.R."/>
            <person name="Ferris P.J."/>
            <person name="Michod R.E."/>
            <person name="Olson B.J.S.C."/>
            <person name="Nozaki H."/>
            <person name="Durand P.M."/>
        </authorList>
    </citation>
    <scope>NUCLEOTIDE SEQUENCE [LARGE SCALE GENOMIC DNA]</scope>
    <source>
        <strain evidence="2 3">NIES-571</strain>
    </source>
</reference>
<keyword evidence="3" id="KW-1185">Reference proteome</keyword>
<feature type="compositionally biased region" description="Basic and acidic residues" evidence="1">
    <location>
        <begin position="266"/>
        <end position="278"/>
    </location>
</feature>
<evidence type="ECO:0000313" key="2">
    <source>
        <dbReference type="EMBL" id="PNH00749.1"/>
    </source>
</evidence>
<protein>
    <submittedName>
        <fullName evidence="2">Uncharacterized protein</fullName>
    </submittedName>
</protein>
<gene>
    <name evidence="2" type="ORF">TSOC_013410</name>
</gene>
<dbReference type="Proteomes" id="UP000236333">
    <property type="component" value="Unassembled WGS sequence"/>
</dbReference>
<name>A0A2J7ZKF3_9CHLO</name>
<sequence>MADVVPASMHHPAAAFAKVQQQHEPSSAASPNCSPAHGRACYPEYGHASGGVPRAEYYAAGQPPPLLPRDGAAAGPKQGDGSLRSTVLSRSFERTRSRSSSSALMPYNTAFAVPPPPPPPPRPNSSISSNAAATSAFADAAAAAAADAAADSDAAMAAAAASYGGIPTLEQVHAQLMAAAALKDAADGSLSAALELSSQLQSLAALHVSAPPPLLPATSSAHYTHHALCGAMSPANGTSTPARRTAIRKVRLAPEGQKVPMGPGQGREEALGEGRRKL</sequence>
<feature type="compositionally biased region" description="Low complexity" evidence="1">
    <location>
        <begin position="25"/>
        <end position="36"/>
    </location>
</feature>
<feature type="region of interest" description="Disordered" evidence="1">
    <location>
        <begin position="254"/>
        <end position="278"/>
    </location>
</feature>
<dbReference type="EMBL" id="PGGS01001190">
    <property type="protein sequence ID" value="PNH00749.1"/>
    <property type="molecule type" value="Genomic_DNA"/>
</dbReference>
<evidence type="ECO:0000256" key="1">
    <source>
        <dbReference type="SAM" id="MobiDB-lite"/>
    </source>
</evidence>